<comment type="caution">
    <text evidence="2">The sequence shown here is derived from an EMBL/GenBank/DDBJ whole genome shotgun (WGS) entry which is preliminary data.</text>
</comment>
<protein>
    <submittedName>
        <fullName evidence="2">Uncharacterized protein</fullName>
    </submittedName>
</protein>
<sequence>MAAYLHGIGRRDLGSCSEEAETLPHLLFGCRPRRWQREVLYKGLPRNQCWRVLRGQRYPEACILAGPRVIKASGPLGDKGKSLGRHVSVGRRPYVLPPGREAVAPRTPIGPPKPLCR</sequence>
<dbReference type="Proteomes" id="UP001201262">
    <property type="component" value="Unassembled WGS sequence"/>
</dbReference>
<dbReference type="EMBL" id="JAJTJA010000009">
    <property type="protein sequence ID" value="KAH8693690.1"/>
    <property type="molecule type" value="Genomic_DNA"/>
</dbReference>
<dbReference type="GeneID" id="70246965"/>
<proteinExistence type="predicted"/>
<evidence type="ECO:0000313" key="3">
    <source>
        <dbReference type="Proteomes" id="UP001201262"/>
    </source>
</evidence>
<reference evidence="2" key="1">
    <citation type="submission" date="2021-12" db="EMBL/GenBank/DDBJ databases">
        <title>Convergent genome expansion in fungi linked to evolution of root-endophyte symbiosis.</title>
        <authorList>
            <consortium name="DOE Joint Genome Institute"/>
            <person name="Ke Y.-H."/>
            <person name="Bonito G."/>
            <person name="Liao H.-L."/>
            <person name="Looney B."/>
            <person name="Rojas-Flechas A."/>
            <person name="Nash J."/>
            <person name="Hameed K."/>
            <person name="Schadt C."/>
            <person name="Martin F."/>
            <person name="Crous P.W."/>
            <person name="Miettinen O."/>
            <person name="Magnuson J.K."/>
            <person name="Labbe J."/>
            <person name="Jacobson D."/>
            <person name="Doktycz M.J."/>
            <person name="Veneault-Fourrey C."/>
            <person name="Kuo A."/>
            <person name="Mondo S."/>
            <person name="Calhoun S."/>
            <person name="Riley R."/>
            <person name="Ohm R."/>
            <person name="LaButti K."/>
            <person name="Andreopoulos B."/>
            <person name="Pangilinan J."/>
            <person name="Nolan M."/>
            <person name="Tritt A."/>
            <person name="Clum A."/>
            <person name="Lipzen A."/>
            <person name="Daum C."/>
            <person name="Barry K."/>
            <person name="Grigoriev I.V."/>
            <person name="Vilgalys R."/>
        </authorList>
    </citation>
    <scope>NUCLEOTIDE SEQUENCE</scope>
    <source>
        <strain evidence="2">PMI_201</strain>
    </source>
</reference>
<feature type="compositionally biased region" description="Pro residues" evidence="1">
    <location>
        <begin position="108"/>
        <end position="117"/>
    </location>
</feature>
<name>A0AAD4KJ35_9EURO</name>
<gene>
    <name evidence="2" type="ORF">BGW36DRAFT_383528</name>
</gene>
<dbReference type="RefSeq" id="XP_046069360.1">
    <property type="nucleotide sequence ID" value="XM_046216678.1"/>
</dbReference>
<evidence type="ECO:0000313" key="2">
    <source>
        <dbReference type="EMBL" id="KAH8693690.1"/>
    </source>
</evidence>
<keyword evidence="3" id="KW-1185">Reference proteome</keyword>
<organism evidence="2 3">
    <name type="scientific">Talaromyces proteolyticus</name>
    <dbReference type="NCBI Taxonomy" id="1131652"/>
    <lineage>
        <taxon>Eukaryota</taxon>
        <taxon>Fungi</taxon>
        <taxon>Dikarya</taxon>
        <taxon>Ascomycota</taxon>
        <taxon>Pezizomycotina</taxon>
        <taxon>Eurotiomycetes</taxon>
        <taxon>Eurotiomycetidae</taxon>
        <taxon>Eurotiales</taxon>
        <taxon>Trichocomaceae</taxon>
        <taxon>Talaromyces</taxon>
        <taxon>Talaromyces sect. Bacilispori</taxon>
    </lineage>
</organism>
<feature type="region of interest" description="Disordered" evidence="1">
    <location>
        <begin position="75"/>
        <end position="117"/>
    </location>
</feature>
<dbReference type="AlphaFoldDB" id="A0AAD4KJ35"/>
<evidence type="ECO:0000256" key="1">
    <source>
        <dbReference type="SAM" id="MobiDB-lite"/>
    </source>
</evidence>
<accession>A0AAD4KJ35</accession>